<organism evidence="1 2">
    <name type="scientific">Rhodospira trueperi</name>
    <dbReference type="NCBI Taxonomy" id="69960"/>
    <lineage>
        <taxon>Bacteria</taxon>
        <taxon>Pseudomonadati</taxon>
        <taxon>Pseudomonadota</taxon>
        <taxon>Alphaproteobacteria</taxon>
        <taxon>Rhodospirillales</taxon>
        <taxon>Rhodospirillaceae</taxon>
        <taxon>Rhodospira</taxon>
    </lineage>
</organism>
<dbReference type="EMBL" id="FNAP01000007">
    <property type="protein sequence ID" value="SDE45938.1"/>
    <property type="molecule type" value="Genomic_DNA"/>
</dbReference>
<keyword evidence="2" id="KW-1185">Reference proteome</keyword>
<evidence type="ECO:0000313" key="2">
    <source>
        <dbReference type="Proteomes" id="UP000199412"/>
    </source>
</evidence>
<name>A0A1G7D2Z9_9PROT</name>
<gene>
    <name evidence="1" type="ORF">SAMN05421720_10713</name>
</gene>
<sequence length="32" mass="3664">MGRLTCRPPMNRDRDLMGRIVDTIQAVYKAEG</sequence>
<dbReference type="AlphaFoldDB" id="A0A1G7D2Z9"/>
<accession>A0A1G7D2Z9</accession>
<proteinExistence type="predicted"/>
<reference evidence="1 2" key="1">
    <citation type="submission" date="2016-10" db="EMBL/GenBank/DDBJ databases">
        <authorList>
            <person name="de Groot N.N."/>
        </authorList>
    </citation>
    <scope>NUCLEOTIDE SEQUENCE [LARGE SCALE GENOMIC DNA]</scope>
    <source>
        <strain evidence="1 2">ATCC 700224</strain>
    </source>
</reference>
<evidence type="ECO:0000313" key="1">
    <source>
        <dbReference type="EMBL" id="SDE45938.1"/>
    </source>
</evidence>
<protein>
    <submittedName>
        <fullName evidence="1">Uncharacterized protein</fullName>
    </submittedName>
</protein>
<dbReference type="Proteomes" id="UP000199412">
    <property type="component" value="Unassembled WGS sequence"/>
</dbReference>